<dbReference type="Pfam" id="PF03150">
    <property type="entry name" value="CCP_MauG"/>
    <property type="match status" value="1"/>
</dbReference>
<dbReference type="InterPro" id="IPR036909">
    <property type="entry name" value="Cyt_c-like_dom_sf"/>
</dbReference>
<keyword evidence="5 12" id="KW-0479">Metal-binding</keyword>
<dbReference type="EMBL" id="QAYG01000005">
    <property type="protein sequence ID" value="PTW60071.1"/>
    <property type="molecule type" value="Genomic_DNA"/>
</dbReference>
<evidence type="ECO:0000256" key="3">
    <source>
        <dbReference type="ARBA" id="ARBA00022559"/>
    </source>
</evidence>
<feature type="signal peptide" evidence="13">
    <location>
        <begin position="1"/>
        <end position="21"/>
    </location>
</feature>
<feature type="domain" description="Cytochrome c" evidence="14">
    <location>
        <begin position="205"/>
        <end position="322"/>
    </location>
</feature>
<keyword evidence="6 13" id="KW-0732">Signal</keyword>
<comment type="PTM">
    <text evidence="11">Binds 2 heme groups per subunit.</text>
</comment>
<keyword evidence="10 12" id="KW-0408">Iron</keyword>
<dbReference type="Gene3D" id="1.10.760.10">
    <property type="entry name" value="Cytochrome c-like domain"/>
    <property type="match status" value="2"/>
</dbReference>
<dbReference type="GO" id="GO:0020037">
    <property type="term" value="F:heme binding"/>
    <property type="evidence" value="ECO:0007669"/>
    <property type="project" value="InterPro"/>
</dbReference>
<dbReference type="Proteomes" id="UP000244081">
    <property type="component" value="Unassembled WGS sequence"/>
</dbReference>
<keyword evidence="9" id="KW-0560">Oxidoreductase</keyword>
<feature type="binding site" description="covalent" evidence="11">
    <location>
        <position position="76"/>
    </location>
    <ligand>
        <name>heme c</name>
        <dbReference type="ChEBI" id="CHEBI:61717"/>
        <label>1</label>
    </ligand>
</feature>
<accession>A0A2T5V8L4</accession>
<feature type="binding site" description="covalent" evidence="11">
    <location>
        <position position="73"/>
    </location>
    <ligand>
        <name>heme c</name>
        <dbReference type="ChEBI" id="CHEBI:61717"/>
        <label>1</label>
    </ligand>
</feature>
<dbReference type="FunFam" id="1.10.760.10:FF:000004">
    <property type="entry name" value="Cytochrome c peroxidase"/>
    <property type="match status" value="1"/>
</dbReference>
<dbReference type="PIRSF" id="PIRSF000294">
    <property type="entry name" value="Cytochrome-c_peroxidase"/>
    <property type="match status" value="1"/>
</dbReference>
<dbReference type="SUPFAM" id="SSF46626">
    <property type="entry name" value="Cytochrome c"/>
    <property type="match status" value="2"/>
</dbReference>
<dbReference type="GO" id="GO:0042597">
    <property type="term" value="C:periplasmic space"/>
    <property type="evidence" value="ECO:0007669"/>
    <property type="project" value="UniProtKB-SubCell"/>
</dbReference>
<name>A0A2T5V8L4_9HYPH</name>
<evidence type="ECO:0000256" key="9">
    <source>
        <dbReference type="ARBA" id="ARBA00023002"/>
    </source>
</evidence>
<gene>
    <name evidence="15" type="ORF">C8N35_10571</name>
</gene>
<dbReference type="OrthoDB" id="9805202at2"/>
<dbReference type="GO" id="GO:0009055">
    <property type="term" value="F:electron transfer activity"/>
    <property type="evidence" value="ECO:0007669"/>
    <property type="project" value="InterPro"/>
</dbReference>
<evidence type="ECO:0000256" key="8">
    <source>
        <dbReference type="ARBA" id="ARBA00022982"/>
    </source>
</evidence>
<feature type="binding site" description="axial binding residue" evidence="12">
    <location>
        <position position="77"/>
    </location>
    <ligand>
        <name>heme c</name>
        <dbReference type="ChEBI" id="CHEBI:61717"/>
        <label>1</label>
    </ligand>
    <ligandPart>
        <name>Fe</name>
        <dbReference type="ChEBI" id="CHEBI:18248"/>
    </ligandPart>
</feature>
<evidence type="ECO:0000256" key="6">
    <source>
        <dbReference type="ARBA" id="ARBA00022729"/>
    </source>
</evidence>
<keyword evidence="16" id="KW-1185">Reference proteome</keyword>
<proteinExistence type="predicted"/>
<feature type="binding site" description="covalent" evidence="11">
    <location>
        <position position="222"/>
    </location>
    <ligand>
        <name>heme c</name>
        <dbReference type="ChEBI" id="CHEBI:61717"/>
        <label>2</label>
    </ligand>
</feature>
<evidence type="ECO:0000256" key="11">
    <source>
        <dbReference type="PIRSR" id="PIRSR000294-1"/>
    </source>
</evidence>
<evidence type="ECO:0000256" key="10">
    <source>
        <dbReference type="ARBA" id="ARBA00023004"/>
    </source>
</evidence>
<dbReference type="AlphaFoldDB" id="A0A2T5V8L4"/>
<comment type="caution">
    <text evidence="15">The sequence shown here is derived from an EMBL/GenBank/DDBJ whole genome shotgun (WGS) entry which is preliminary data.</text>
</comment>
<evidence type="ECO:0000256" key="4">
    <source>
        <dbReference type="ARBA" id="ARBA00022617"/>
    </source>
</evidence>
<keyword evidence="8" id="KW-0249">Electron transport</keyword>
<feature type="binding site" description="axial binding residue" evidence="12">
    <location>
        <position position="297"/>
    </location>
    <ligand>
        <name>heme c</name>
        <dbReference type="ChEBI" id="CHEBI:61717"/>
        <label>2</label>
    </ligand>
    <ligandPart>
        <name>Fe</name>
        <dbReference type="ChEBI" id="CHEBI:18248"/>
    </ligandPart>
</feature>
<protein>
    <submittedName>
        <fullName evidence="15">Cytochrome c peroxidase</fullName>
    </submittedName>
</protein>
<feature type="binding site" description="axial binding residue" evidence="12">
    <location>
        <position position="93"/>
    </location>
    <ligand>
        <name>heme c</name>
        <dbReference type="ChEBI" id="CHEBI:61717"/>
        <label>1</label>
    </ligand>
    <ligandPart>
        <name>Fe</name>
        <dbReference type="ChEBI" id="CHEBI:18248"/>
    </ligandPart>
</feature>
<sequence>MKRLLATLAIVMMTSAAPAVAQDQLIEDAKSYFEPIPTVVPAPKNNAITHDKVRLGKMLFFDPRLSSSHLLSCNTCHNVGLAGADGLSTSVGHGWQKGPRNAPTVLNALFNVAQFWDGRAEDLKAQAKGPIQAGVEMNSKPERVVEVLKSIPAYVGAFTEAFPGEEDPVSFDNVAKAIEAFETTLITPSSRFDQFLEGNTTVMTAHEKQGLQLFMDKGCVACHNGVNIGGNDYYPFGVVEQPGADILPRADKGRFAVTDTASDEYVFRAPPLRNVALTAPYFHSGNVWHLKQAVAVMGTAQLGEDLNDEEIDAIVAFLDTLTGEQPQVEYPLLPASTDTTPLPELMIAK</sequence>
<dbReference type="PANTHER" id="PTHR30600:SF7">
    <property type="entry name" value="CYTOCHROME C PEROXIDASE-RELATED"/>
    <property type="match status" value="1"/>
</dbReference>
<dbReference type="Pfam" id="PF00034">
    <property type="entry name" value="Cytochrom_C"/>
    <property type="match status" value="1"/>
</dbReference>
<feature type="binding site" description="covalent" evidence="11">
    <location>
        <position position="219"/>
    </location>
    <ligand>
        <name>heme c</name>
        <dbReference type="ChEBI" id="CHEBI:61717"/>
        <label>2</label>
    </ligand>
</feature>
<evidence type="ECO:0000256" key="2">
    <source>
        <dbReference type="ARBA" id="ARBA00022448"/>
    </source>
</evidence>
<evidence type="ECO:0000256" key="7">
    <source>
        <dbReference type="ARBA" id="ARBA00022764"/>
    </source>
</evidence>
<dbReference type="GO" id="GO:0004130">
    <property type="term" value="F:cytochrome-c peroxidase activity"/>
    <property type="evidence" value="ECO:0007669"/>
    <property type="project" value="TreeGrafter"/>
</dbReference>
<evidence type="ECO:0000259" key="14">
    <source>
        <dbReference type="PROSITE" id="PS51007"/>
    </source>
</evidence>
<evidence type="ECO:0000313" key="15">
    <source>
        <dbReference type="EMBL" id="PTW60071.1"/>
    </source>
</evidence>
<reference evidence="15 16" key="1">
    <citation type="submission" date="2018-04" db="EMBL/GenBank/DDBJ databases">
        <title>Genomic Encyclopedia of Archaeal and Bacterial Type Strains, Phase II (KMG-II): from individual species to whole genera.</title>
        <authorList>
            <person name="Goeker M."/>
        </authorList>
    </citation>
    <scope>NUCLEOTIDE SEQUENCE [LARGE SCALE GENOMIC DNA]</scope>
    <source>
        <strain evidence="15 16">DSM 23382</strain>
    </source>
</reference>
<keyword evidence="4 11" id="KW-0349">Heme</keyword>
<dbReference type="PROSITE" id="PS51007">
    <property type="entry name" value="CYTC"/>
    <property type="match status" value="2"/>
</dbReference>
<evidence type="ECO:0000313" key="16">
    <source>
        <dbReference type="Proteomes" id="UP000244081"/>
    </source>
</evidence>
<dbReference type="InterPro" id="IPR051395">
    <property type="entry name" value="Cytochrome_c_Peroxidase/MauG"/>
</dbReference>
<comment type="subcellular location">
    <subcellularLocation>
        <location evidence="1">Periplasm</location>
    </subcellularLocation>
</comment>
<feature type="binding site" description="axial binding residue" evidence="12">
    <location>
        <position position="223"/>
    </location>
    <ligand>
        <name>heme c</name>
        <dbReference type="ChEBI" id="CHEBI:61717"/>
        <label>2</label>
    </ligand>
    <ligandPart>
        <name>Fe</name>
        <dbReference type="ChEBI" id="CHEBI:18248"/>
    </ligandPart>
</feature>
<feature type="chain" id="PRO_5015581348" evidence="13">
    <location>
        <begin position="22"/>
        <end position="349"/>
    </location>
</feature>
<evidence type="ECO:0000256" key="13">
    <source>
        <dbReference type="SAM" id="SignalP"/>
    </source>
</evidence>
<dbReference type="PANTHER" id="PTHR30600">
    <property type="entry name" value="CYTOCHROME C PEROXIDASE-RELATED"/>
    <property type="match status" value="1"/>
</dbReference>
<dbReference type="InterPro" id="IPR026259">
    <property type="entry name" value="MauG/Cytc_peroxidase"/>
</dbReference>
<feature type="domain" description="Cytochrome c" evidence="14">
    <location>
        <begin position="51"/>
        <end position="182"/>
    </location>
</feature>
<dbReference type="RefSeq" id="WP_107990372.1">
    <property type="nucleotide sequence ID" value="NZ_QAYG01000005.1"/>
</dbReference>
<dbReference type="InterPro" id="IPR004852">
    <property type="entry name" value="Di-haem_cyt_c_peroxidsae"/>
</dbReference>
<keyword evidence="3 15" id="KW-0575">Peroxidase</keyword>
<evidence type="ECO:0000256" key="1">
    <source>
        <dbReference type="ARBA" id="ARBA00004418"/>
    </source>
</evidence>
<dbReference type="GO" id="GO:0046872">
    <property type="term" value="F:metal ion binding"/>
    <property type="evidence" value="ECO:0007669"/>
    <property type="project" value="UniProtKB-KW"/>
</dbReference>
<keyword evidence="2" id="KW-0813">Transport</keyword>
<comment type="cofactor">
    <cofactor evidence="11">
        <name>heme</name>
        <dbReference type="ChEBI" id="CHEBI:30413"/>
    </cofactor>
    <text evidence="11">Binds 2 heme groups.</text>
</comment>
<organism evidence="15 16">
    <name type="scientific">Breoghania corrubedonensis</name>
    <dbReference type="NCBI Taxonomy" id="665038"/>
    <lineage>
        <taxon>Bacteria</taxon>
        <taxon>Pseudomonadati</taxon>
        <taxon>Pseudomonadota</taxon>
        <taxon>Alphaproteobacteria</taxon>
        <taxon>Hyphomicrobiales</taxon>
        <taxon>Stappiaceae</taxon>
        <taxon>Breoghania</taxon>
    </lineage>
</organism>
<dbReference type="InterPro" id="IPR009056">
    <property type="entry name" value="Cyt_c-like_dom"/>
</dbReference>
<keyword evidence="7" id="KW-0574">Periplasm</keyword>
<evidence type="ECO:0000256" key="5">
    <source>
        <dbReference type="ARBA" id="ARBA00022723"/>
    </source>
</evidence>
<evidence type="ECO:0000256" key="12">
    <source>
        <dbReference type="PIRSR" id="PIRSR000294-2"/>
    </source>
</evidence>